<dbReference type="EMBL" id="BAABQU010000087">
    <property type="protein sequence ID" value="GAA5441816.1"/>
    <property type="molecule type" value="Genomic_DNA"/>
</dbReference>
<comment type="caution">
    <text evidence="1">The sequence shown here is derived from an EMBL/GenBank/DDBJ whole genome shotgun (WGS) entry which is preliminary data.</text>
</comment>
<evidence type="ECO:0008006" key="3">
    <source>
        <dbReference type="Google" id="ProtNLM"/>
    </source>
</evidence>
<proteinExistence type="predicted"/>
<evidence type="ECO:0000313" key="1">
    <source>
        <dbReference type="EMBL" id="GAA5441816.1"/>
    </source>
</evidence>
<dbReference type="PANTHER" id="PTHR14136">
    <property type="entry name" value="BTB_POZ DOMAIN-CONTAINING PROTEIN KCTD9"/>
    <property type="match status" value="1"/>
</dbReference>
<dbReference type="InterPro" id="IPR001646">
    <property type="entry name" value="5peptide_repeat"/>
</dbReference>
<dbReference type="Proteomes" id="UP001423409">
    <property type="component" value="Unassembled WGS sequence"/>
</dbReference>
<organism evidence="1 2">
    <name type="scientific">Deinococcus caeni</name>
    <dbReference type="NCBI Taxonomy" id="569127"/>
    <lineage>
        <taxon>Bacteria</taxon>
        <taxon>Thermotogati</taxon>
        <taxon>Deinococcota</taxon>
        <taxon>Deinococci</taxon>
        <taxon>Deinococcales</taxon>
        <taxon>Deinococcaceae</taxon>
        <taxon>Deinococcus</taxon>
    </lineage>
</organism>
<dbReference type="Gene3D" id="2.160.20.80">
    <property type="entry name" value="E3 ubiquitin-protein ligase SopA"/>
    <property type="match status" value="1"/>
</dbReference>
<accession>A0ABP9UGH2</accession>
<dbReference type="InterPro" id="IPR051082">
    <property type="entry name" value="Pentapeptide-BTB/POZ_domain"/>
</dbReference>
<dbReference type="RefSeq" id="WP_345447723.1">
    <property type="nucleotide sequence ID" value="NZ_BAABQU010000087.1"/>
</dbReference>
<evidence type="ECO:0000313" key="2">
    <source>
        <dbReference type="Proteomes" id="UP001423409"/>
    </source>
</evidence>
<name>A0ABP9UGH2_9DEIO</name>
<dbReference type="Pfam" id="PF00805">
    <property type="entry name" value="Pentapeptide"/>
    <property type="match status" value="2"/>
</dbReference>
<sequence length="143" mass="15351">MSGARLEDAALERVQFTDCRLLGVQASGARLRHVALTRVAAPLSVWVKADAAHLRLDDCDLTEAVFMDADLPGLILRGCRLPRTDLRGARLAGADLRSSDLRGLRVTPRELEGVTVDAAQLPDLAHLLGVRVGESLPDPDALP</sequence>
<protein>
    <recommendedName>
        <fullName evidence="3">Pentapeptide repeat-containing protein</fullName>
    </recommendedName>
</protein>
<keyword evidence="2" id="KW-1185">Reference proteome</keyword>
<dbReference type="PANTHER" id="PTHR14136:SF17">
    <property type="entry name" value="BTB_POZ DOMAIN-CONTAINING PROTEIN KCTD9"/>
    <property type="match status" value="1"/>
</dbReference>
<gene>
    <name evidence="1" type="ORF">Dcae01_03357</name>
</gene>
<reference evidence="1 2" key="1">
    <citation type="submission" date="2024-02" db="EMBL/GenBank/DDBJ databases">
        <title>Deinococcus caeni NBRC 101312.</title>
        <authorList>
            <person name="Ichikawa N."/>
            <person name="Katano-Makiyama Y."/>
            <person name="Hidaka K."/>
        </authorList>
    </citation>
    <scope>NUCLEOTIDE SEQUENCE [LARGE SCALE GENOMIC DNA]</scope>
    <source>
        <strain evidence="1 2">NBRC 101312</strain>
    </source>
</reference>
<dbReference type="SUPFAM" id="SSF141571">
    <property type="entry name" value="Pentapeptide repeat-like"/>
    <property type="match status" value="1"/>
</dbReference>